<reference evidence="1 2" key="1">
    <citation type="journal article" date="2019" name="Genome Biol. Evol.">
        <title>Day and night: Metabolic profiles and evolutionary relationships of six axenic non-marine cyanobacteria.</title>
        <authorList>
            <person name="Will S.E."/>
            <person name="Henke P."/>
            <person name="Boedeker C."/>
            <person name="Huang S."/>
            <person name="Brinkmann H."/>
            <person name="Rohde M."/>
            <person name="Jarek M."/>
            <person name="Friedl T."/>
            <person name="Seufert S."/>
            <person name="Schumacher M."/>
            <person name="Overmann J."/>
            <person name="Neumann-Schaal M."/>
            <person name="Petersen J."/>
        </authorList>
    </citation>
    <scope>NUCLEOTIDE SEQUENCE [LARGE SCALE GENOMIC DNA]</scope>
    <source>
        <strain evidence="1 2">SAG 39.79</strain>
    </source>
</reference>
<sequence length="179" mass="20178">MKTRSTFLQLVFMSSIIWISCHALVGNATEILKWERLQVAAPALIEQVSRDYTKDIAPDPPVDVGQMRVSKISKPNAETLYLINTRLPGKNPDANPSCGASGCLFYGYIEQNNSFVQVFNGYVNDFQPQNASPIVQVSDRLEHRLPCLRLTSYENNFPQPFVTQLCYNGETYQPVELSK</sequence>
<dbReference type="RefSeq" id="WP_106165801.1">
    <property type="nucleotide sequence ID" value="NZ_JAVKZF010000005.1"/>
</dbReference>
<gene>
    <name evidence="1" type="ORF">DSM107010_05460</name>
</gene>
<dbReference type="EMBL" id="RSCK01000003">
    <property type="protein sequence ID" value="RUT14063.1"/>
    <property type="molecule type" value="Genomic_DNA"/>
</dbReference>
<organism evidence="1 2">
    <name type="scientific">Chroococcidiopsis cubana SAG 39.79</name>
    <dbReference type="NCBI Taxonomy" id="388085"/>
    <lineage>
        <taxon>Bacteria</taxon>
        <taxon>Bacillati</taxon>
        <taxon>Cyanobacteriota</taxon>
        <taxon>Cyanophyceae</taxon>
        <taxon>Chroococcidiopsidales</taxon>
        <taxon>Chroococcidiopsidaceae</taxon>
        <taxon>Chroococcidiopsis</taxon>
    </lineage>
</organism>
<dbReference type="AlphaFoldDB" id="A0AB37URP7"/>
<accession>A0AB37URP7</accession>
<protein>
    <recommendedName>
        <fullName evidence="3">Lipoprotein</fullName>
    </recommendedName>
</protein>
<proteinExistence type="predicted"/>
<dbReference type="Proteomes" id="UP000282574">
    <property type="component" value="Unassembled WGS sequence"/>
</dbReference>
<comment type="caution">
    <text evidence="1">The sequence shown here is derived from an EMBL/GenBank/DDBJ whole genome shotgun (WGS) entry which is preliminary data.</text>
</comment>
<evidence type="ECO:0000313" key="1">
    <source>
        <dbReference type="EMBL" id="RUT14063.1"/>
    </source>
</evidence>
<keyword evidence="2" id="KW-1185">Reference proteome</keyword>
<evidence type="ECO:0008006" key="3">
    <source>
        <dbReference type="Google" id="ProtNLM"/>
    </source>
</evidence>
<name>A0AB37URP7_9CYAN</name>
<dbReference type="PROSITE" id="PS51257">
    <property type="entry name" value="PROKAR_LIPOPROTEIN"/>
    <property type="match status" value="1"/>
</dbReference>
<evidence type="ECO:0000313" key="2">
    <source>
        <dbReference type="Proteomes" id="UP000282574"/>
    </source>
</evidence>